<dbReference type="PRINTS" id="PR01434">
    <property type="entry name" value="NADHDHGNASE5"/>
</dbReference>
<comment type="subcellular location">
    <subcellularLocation>
        <location evidence="2 17">Plastid</location>
        <location evidence="2 17">Chloroplast thylakoid membrane</location>
        <topology evidence="2 17">Multi-pass membrane protein</topology>
    </subcellularLocation>
</comment>
<keyword evidence="12 17" id="KW-0520">NAD</keyword>
<evidence type="ECO:0000256" key="1">
    <source>
        <dbReference type="ARBA" id="ARBA00004059"/>
    </source>
</evidence>
<dbReference type="Pfam" id="PF00361">
    <property type="entry name" value="Proton_antipo_M"/>
    <property type="match status" value="1"/>
</dbReference>
<feature type="transmembrane region" description="Helical" evidence="17">
    <location>
        <begin position="82"/>
        <end position="107"/>
    </location>
</feature>
<evidence type="ECO:0000256" key="5">
    <source>
        <dbReference type="ARBA" id="ARBA00018648"/>
    </source>
</evidence>
<feature type="domain" description="NADH:quinone oxidoreductase/Mrp antiporter transmembrane" evidence="18">
    <location>
        <begin position="138"/>
        <end position="438"/>
    </location>
</feature>
<keyword evidence="6 17" id="KW-0812">Transmembrane</keyword>
<feature type="transmembrane region" description="Helical" evidence="17">
    <location>
        <begin position="119"/>
        <end position="138"/>
    </location>
</feature>
<evidence type="ECO:0000256" key="2">
    <source>
        <dbReference type="ARBA" id="ARBA00004454"/>
    </source>
</evidence>
<gene>
    <name evidence="17 21" type="primary">ndhF</name>
</gene>
<evidence type="ECO:0000256" key="4">
    <source>
        <dbReference type="ARBA" id="ARBA00011199"/>
    </source>
</evidence>
<feature type="transmembrane region" description="Helical" evidence="17">
    <location>
        <begin position="421"/>
        <end position="442"/>
    </location>
</feature>
<dbReference type="GO" id="GO:0048038">
    <property type="term" value="F:quinone binding"/>
    <property type="evidence" value="ECO:0007669"/>
    <property type="project" value="UniProtKB-KW"/>
</dbReference>
<dbReference type="PANTHER" id="PTHR42829">
    <property type="entry name" value="NADH-UBIQUINONE OXIDOREDUCTASE CHAIN 5"/>
    <property type="match status" value="1"/>
</dbReference>
<evidence type="ECO:0000256" key="13">
    <source>
        <dbReference type="ARBA" id="ARBA00023078"/>
    </source>
</evidence>
<keyword evidence="10" id="KW-1278">Translocase</keyword>
<comment type="function">
    <text evidence="1 17">NDH shuttles electrons from NAD(P)H:plastoquinone, via FMN and iron-sulfur (Fe-S) centers, to quinones in the photosynthetic chain and possibly in a chloroplast respiratory chain. The immediate electron acceptor for the enzyme in this species is believed to be plastoquinone. Couples the redox reaction to proton translocation, and thus conserves the redox energy in a proton gradient.</text>
</comment>
<feature type="transmembrane region" description="Helical" evidence="17">
    <location>
        <begin position="705"/>
        <end position="726"/>
    </location>
</feature>
<comment type="catalytic activity">
    <reaction evidence="16 17">
        <text>a plastoquinone + NADH + (n+1) H(+)(in) = a plastoquinol + NAD(+) + n H(+)(out)</text>
        <dbReference type="Rhea" id="RHEA:42608"/>
        <dbReference type="Rhea" id="RHEA-COMP:9561"/>
        <dbReference type="Rhea" id="RHEA-COMP:9562"/>
        <dbReference type="ChEBI" id="CHEBI:15378"/>
        <dbReference type="ChEBI" id="CHEBI:17757"/>
        <dbReference type="ChEBI" id="CHEBI:57540"/>
        <dbReference type="ChEBI" id="CHEBI:57945"/>
        <dbReference type="ChEBI" id="CHEBI:62192"/>
    </reaction>
</comment>
<dbReference type="EC" id="7.1.1.-" evidence="17"/>
<keyword evidence="17 21" id="KW-0934">Plastid</keyword>
<comment type="similarity">
    <text evidence="3 17">Belongs to the complex I subunit 5 family.</text>
</comment>
<protein>
    <recommendedName>
        <fullName evidence="5 17">NAD(P)H-quinone oxidoreductase subunit 5, chloroplastic</fullName>
        <ecNumber evidence="17">7.1.1.-</ecNumber>
    </recommendedName>
    <alternativeName>
        <fullName evidence="17">NADH-plastoquinone oxidoreductase subunit 5</fullName>
    </alternativeName>
</protein>
<evidence type="ECO:0000256" key="10">
    <source>
        <dbReference type="ARBA" id="ARBA00022967"/>
    </source>
</evidence>
<dbReference type="RefSeq" id="YP_009549158.1">
    <property type="nucleotide sequence ID" value="NC_040215.1"/>
</dbReference>
<evidence type="ECO:0000256" key="6">
    <source>
        <dbReference type="ARBA" id="ARBA00022692"/>
    </source>
</evidence>
<feature type="transmembrane region" description="Helical" evidence="17">
    <location>
        <begin position="38"/>
        <end position="56"/>
    </location>
</feature>
<sequence length="727" mass="81785">MKEYAYIIPLCPLLASCCTGLVSFFFTKATLGFRRLCALLNILALAIPMFVSIVLFQEQIVSRPIKQYLWVWILKNNLCIEIGFFVDLFSVVMALLVITISILVMIYTDSYMCHDQGYVRFYAYLSLFTASMSGSLFSPSLIQFYLFWELMGMCSYLLVGFWFTRSNAANACQKAFVINRIGDLGLLLGILGIYWITGTFEIYELCERFAELKGIGFVNVIAANIMVFLFILGPVAKSAQFPLHVWLPDAMEGPTPISALIHAATMVAAGIFLMARVFNLILMLPSSMLIISWIGGITAFLGATLAFAQTDLKKSLAYSTMSQLGYMVSALGIGAYQSALFHLITHAFSKALLFLGAGSAIHLVEKVVGYSPKKSQNMFLMGGLRKHMPITGTTFLTGTLSICGIPPLACFWSKDEIITASWFYSPILGSVTSSTAALTAFYMCRIYLLTFEGDFRAIKLKSFRFDKSFYLADSSSINLWGEGELKSAVKGRISTMLTRCDFLGVETLFYPYLKQKGKTSQVFYDYRLKESDLAMTLPLILLSIPVIFIGFFGIDIPQETINSSVSFKWLRTESFLWSFNPYLVSFLETVKNSFGSLTISFIAMFSSFYIYKIYFYGKAHILHDNKEVIVVNKLITKFIQFIESWSLNRGYIDHCYNIFFVRKLSSLSNKILSFDRYIVDSLANAIGASNILGGESIRYVGSGRIYHYLALSMFGTISLLMLWIYYN</sequence>
<dbReference type="GO" id="GO:0009535">
    <property type="term" value="C:chloroplast thylakoid membrane"/>
    <property type="evidence" value="ECO:0007669"/>
    <property type="project" value="UniProtKB-SubCell"/>
</dbReference>
<evidence type="ECO:0000256" key="9">
    <source>
        <dbReference type="ARBA" id="ARBA00022957"/>
    </source>
</evidence>
<organism evidence="21">
    <name type="scientific">Haplopteris elongata</name>
    <dbReference type="NCBI Taxonomy" id="451070"/>
    <lineage>
        <taxon>Eukaryota</taxon>
        <taxon>Viridiplantae</taxon>
        <taxon>Streptophyta</taxon>
        <taxon>Embryophyta</taxon>
        <taxon>Tracheophyta</taxon>
        <taxon>Polypodiopsida</taxon>
        <taxon>Polypodiidae</taxon>
        <taxon>Polypodiales</taxon>
        <taxon>Pteridineae</taxon>
        <taxon>Pteridaceae</taxon>
        <taxon>Vittarioideae</taxon>
        <taxon>Haplopteris</taxon>
    </lineage>
</organism>
<feature type="transmembrane region" description="Helical" evidence="17">
    <location>
        <begin position="184"/>
        <end position="203"/>
    </location>
</feature>
<feature type="transmembrane region" description="Helical" evidence="17">
    <location>
        <begin position="533"/>
        <end position="554"/>
    </location>
</feature>
<evidence type="ECO:0000256" key="14">
    <source>
        <dbReference type="ARBA" id="ARBA00023136"/>
    </source>
</evidence>
<evidence type="ECO:0000313" key="21">
    <source>
        <dbReference type="EMBL" id="AYW16220.1"/>
    </source>
</evidence>
<evidence type="ECO:0000256" key="7">
    <source>
        <dbReference type="ARBA" id="ARBA00022719"/>
    </source>
</evidence>
<keyword evidence="13 17" id="KW-0793">Thylakoid</keyword>
<feature type="transmembrane region" description="Helical" evidence="17">
    <location>
        <begin position="144"/>
        <end position="163"/>
    </location>
</feature>
<feature type="transmembrane region" description="Helical" evidence="17">
    <location>
        <begin position="6"/>
        <end position="26"/>
    </location>
</feature>
<dbReference type="GO" id="GO:0008137">
    <property type="term" value="F:NADH dehydrogenase (ubiquinone) activity"/>
    <property type="evidence" value="ECO:0007669"/>
    <property type="project" value="InterPro"/>
</dbReference>
<dbReference type="InterPro" id="IPR003945">
    <property type="entry name" value="NU5C-like"/>
</dbReference>
<keyword evidence="7 17" id="KW-0874">Quinone</keyword>
<name>A0A3G5CTK2_9MONI</name>
<feature type="transmembrane region" description="Helical" evidence="17">
    <location>
        <begin position="215"/>
        <end position="236"/>
    </location>
</feature>
<reference evidence="21" key="1">
    <citation type="journal article" date="2018" name="Genome Biol. Evol.">
        <title>Mobile Elements Shape Plastome Evolution in Ferns.</title>
        <authorList>
            <person name="Robison T.A."/>
            <person name="Grusz A.L."/>
            <person name="Wolf P.G."/>
            <person name="Mower J.P."/>
            <person name="Fauskee B.D."/>
            <person name="Sosa K."/>
            <person name="Schuettpelz E.L."/>
        </authorList>
    </citation>
    <scope>NUCLEOTIDE SEQUENCE</scope>
</reference>
<dbReference type="InterPro" id="IPR018393">
    <property type="entry name" value="NADHpl_OxRdtase_5_subgr"/>
</dbReference>
<keyword evidence="17 21" id="KW-0150">Chloroplast</keyword>
<dbReference type="PANTHER" id="PTHR42829:SF2">
    <property type="entry name" value="NADH-UBIQUINONE OXIDOREDUCTASE CHAIN 5"/>
    <property type="match status" value="1"/>
</dbReference>
<dbReference type="GO" id="GO:0003954">
    <property type="term" value="F:NADH dehydrogenase activity"/>
    <property type="evidence" value="ECO:0007669"/>
    <property type="project" value="TreeGrafter"/>
</dbReference>
<keyword evidence="8 17" id="KW-0521">NADP</keyword>
<dbReference type="PRINTS" id="PR01435">
    <property type="entry name" value="NPOXDRDTASE5"/>
</dbReference>
<evidence type="ECO:0000256" key="15">
    <source>
        <dbReference type="ARBA" id="ARBA00047726"/>
    </source>
</evidence>
<feature type="transmembrane region" description="Helical" evidence="17">
    <location>
        <begin position="290"/>
        <end position="312"/>
    </location>
</feature>
<evidence type="ECO:0000259" key="18">
    <source>
        <dbReference type="Pfam" id="PF00361"/>
    </source>
</evidence>
<dbReference type="Pfam" id="PF00662">
    <property type="entry name" value="Proton_antipo_N"/>
    <property type="match status" value="1"/>
</dbReference>
<dbReference type="EMBL" id="MH173086">
    <property type="protein sequence ID" value="AYW16220.1"/>
    <property type="molecule type" value="Genomic_DNA"/>
</dbReference>
<keyword evidence="14 17" id="KW-0472">Membrane</keyword>
<dbReference type="GO" id="GO:0015990">
    <property type="term" value="P:electron transport coupled proton transport"/>
    <property type="evidence" value="ECO:0007669"/>
    <property type="project" value="TreeGrafter"/>
</dbReference>
<feature type="transmembrane region" description="Helical" evidence="17">
    <location>
        <begin position="593"/>
        <end position="611"/>
    </location>
</feature>
<comment type="subunit">
    <text evidence="4 17">NDH is composed of at least 16 different subunits, 5 of which are encoded in the nucleus.</text>
</comment>
<feature type="transmembrane region" description="Helical" evidence="17">
    <location>
        <begin position="351"/>
        <end position="369"/>
    </location>
</feature>
<proteinExistence type="inferred from homology"/>
<dbReference type="NCBIfam" id="TIGR01974">
    <property type="entry name" value="NDH_I_L"/>
    <property type="match status" value="1"/>
</dbReference>
<evidence type="ECO:0000256" key="17">
    <source>
        <dbReference type="RuleBase" id="RU364062"/>
    </source>
</evidence>
<comment type="catalytic activity">
    <reaction evidence="15 17">
        <text>a plastoquinone + NADPH + (n+1) H(+)(in) = a plastoquinol + NADP(+) + n H(+)(out)</text>
        <dbReference type="Rhea" id="RHEA:42612"/>
        <dbReference type="Rhea" id="RHEA-COMP:9561"/>
        <dbReference type="Rhea" id="RHEA-COMP:9562"/>
        <dbReference type="ChEBI" id="CHEBI:15378"/>
        <dbReference type="ChEBI" id="CHEBI:17757"/>
        <dbReference type="ChEBI" id="CHEBI:57783"/>
        <dbReference type="ChEBI" id="CHEBI:58349"/>
        <dbReference type="ChEBI" id="CHEBI:62192"/>
    </reaction>
</comment>
<evidence type="ECO:0000256" key="8">
    <source>
        <dbReference type="ARBA" id="ARBA00022857"/>
    </source>
</evidence>
<evidence type="ECO:0000256" key="12">
    <source>
        <dbReference type="ARBA" id="ARBA00023027"/>
    </source>
</evidence>
<evidence type="ECO:0000259" key="19">
    <source>
        <dbReference type="Pfam" id="PF00662"/>
    </source>
</evidence>
<dbReference type="GeneID" id="38747076"/>
<dbReference type="InterPro" id="IPR001750">
    <property type="entry name" value="ND/Mrp_TM"/>
</dbReference>
<dbReference type="PROSITE" id="PS51257">
    <property type="entry name" value="PROKAR_LIPOPROTEIN"/>
    <property type="match status" value="1"/>
</dbReference>
<accession>A0A3G5CTK2</accession>
<feature type="domain" description="NADH:ubiquinone/plastoquinone oxidoreductase chloroplast chain 5 C-terminal" evidence="20">
    <location>
        <begin position="445"/>
        <end position="675"/>
    </location>
</feature>
<dbReference type="GO" id="GO:0042773">
    <property type="term" value="P:ATP synthesis coupled electron transport"/>
    <property type="evidence" value="ECO:0007669"/>
    <property type="project" value="InterPro"/>
</dbReference>
<dbReference type="Gene3D" id="1.20.5.2700">
    <property type="match status" value="1"/>
</dbReference>
<keyword evidence="11 17" id="KW-1133">Transmembrane helix</keyword>
<keyword evidence="17" id="KW-0813">Transport</keyword>
<keyword evidence="9 17" id="KW-0618">Plastoquinone</keyword>
<evidence type="ECO:0000259" key="20">
    <source>
        <dbReference type="Pfam" id="PF01010"/>
    </source>
</evidence>
<evidence type="ECO:0000256" key="16">
    <source>
        <dbReference type="ARBA" id="ARBA00048026"/>
    </source>
</evidence>
<feature type="transmembrane region" description="Helical" evidence="17">
    <location>
        <begin position="324"/>
        <end position="345"/>
    </location>
</feature>
<dbReference type="InterPro" id="IPR001516">
    <property type="entry name" value="Proton_antipo_N"/>
</dbReference>
<dbReference type="AlphaFoldDB" id="A0A3G5CTK2"/>
<dbReference type="InterPro" id="IPR002128">
    <property type="entry name" value="NADH_UbQ_OxRdtase_chlpt_su5_C"/>
</dbReference>
<evidence type="ECO:0000256" key="11">
    <source>
        <dbReference type="ARBA" id="ARBA00022989"/>
    </source>
</evidence>
<evidence type="ECO:0000256" key="3">
    <source>
        <dbReference type="ARBA" id="ARBA00008200"/>
    </source>
</evidence>
<feature type="transmembrane region" description="Helical" evidence="17">
    <location>
        <begin position="390"/>
        <end position="409"/>
    </location>
</feature>
<dbReference type="Pfam" id="PF01010">
    <property type="entry name" value="Proton_antipo_C"/>
    <property type="match status" value="1"/>
</dbReference>
<feature type="transmembrane region" description="Helical" evidence="17">
    <location>
        <begin position="257"/>
        <end position="278"/>
    </location>
</feature>
<geneLocation type="chloroplast" evidence="21"/>
<feature type="domain" description="NADH-Ubiquinone oxidoreductase (complex I) chain 5 N-terminal" evidence="19">
    <location>
        <begin position="72"/>
        <end position="122"/>
    </location>
</feature>